<dbReference type="GO" id="GO:0006606">
    <property type="term" value="P:protein import into nucleus"/>
    <property type="evidence" value="ECO:0007669"/>
    <property type="project" value="UniProtKB-ARBA"/>
</dbReference>
<evidence type="ECO:0000256" key="3">
    <source>
        <dbReference type="RuleBase" id="RU369002"/>
    </source>
</evidence>
<dbReference type="InterPro" id="IPR002075">
    <property type="entry name" value="NTF2_dom"/>
</dbReference>
<dbReference type="Pfam" id="PF02136">
    <property type="entry name" value="NTF2"/>
    <property type="match status" value="1"/>
</dbReference>
<proteinExistence type="predicted"/>
<evidence type="ECO:0000259" key="4">
    <source>
        <dbReference type="PROSITE" id="PS50177"/>
    </source>
</evidence>
<organism evidence="5 6">
    <name type="scientific">Cylindrobasidium torrendii FP15055 ss-10</name>
    <dbReference type="NCBI Taxonomy" id="1314674"/>
    <lineage>
        <taxon>Eukaryota</taxon>
        <taxon>Fungi</taxon>
        <taxon>Dikarya</taxon>
        <taxon>Basidiomycota</taxon>
        <taxon>Agaricomycotina</taxon>
        <taxon>Agaricomycetes</taxon>
        <taxon>Agaricomycetidae</taxon>
        <taxon>Agaricales</taxon>
        <taxon>Marasmiineae</taxon>
        <taxon>Physalacriaceae</taxon>
        <taxon>Cylindrobasidium</taxon>
    </lineage>
</organism>
<keyword evidence="3" id="KW-0653">Protein transport</keyword>
<evidence type="ECO:0000256" key="1">
    <source>
        <dbReference type="ARBA" id="ARBA00022490"/>
    </source>
</evidence>
<comment type="function">
    <text evidence="3">Has a role in nuclear-cytoplasmic transport of proteins and mRNAs.</text>
</comment>
<protein>
    <recommendedName>
        <fullName evidence="2 3">Nuclear transport factor 2</fullName>
        <shortName evidence="3">NTF-2</shortName>
    </recommendedName>
</protein>
<keyword evidence="1 3" id="KW-0963">Cytoplasm</keyword>
<reference evidence="5 6" key="1">
    <citation type="journal article" date="2015" name="Fungal Genet. Biol.">
        <title>Evolution of novel wood decay mechanisms in Agaricales revealed by the genome sequences of Fistulina hepatica and Cylindrobasidium torrendii.</title>
        <authorList>
            <person name="Floudas D."/>
            <person name="Held B.W."/>
            <person name="Riley R."/>
            <person name="Nagy L.G."/>
            <person name="Koehler G."/>
            <person name="Ransdell A.S."/>
            <person name="Younus H."/>
            <person name="Chow J."/>
            <person name="Chiniquy J."/>
            <person name="Lipzen A."/>
            <person name="Tritt A."/>
            <person name="Sun H."/>
            <person name="Haridas S."/>
            <person name="LaButti K."/>
            <person name="Ohm R.A."/>
            <person name="Kues U."/>
            <person name="Blanchette R.A."/>
            <person name="Grigoriev I.V."/>
            <person name="Minto R.E."/>
            <person name="Hibbett D.S."/>
        </authorList>
    </citation>
    <scope>NUCLEOTIDE SEQUENCE [LARGE SCALE GENOMIC DNA]</scope>
    <source>
        <strain evidence="5 6">FP15055 ss-10</strain>
    </source>
</reference>
<accession>A0A0D7AXW4</accession>
<dbReference type="AlphaFoldDB" id="A0A0D7AXW4"/>
<dbReference type="GO" id="GO:0005737">
    <property type="term" value="C:cytoplasm"/>
    <property type="evidence" value="ECO:0007669"/>
    <property type="project" value="UniProtKB-SubCell"/>
</dbReference>
<dbReference type="InterPro" id="IPR018222">
    <property type="entry name" value="Nuclear_transport_factor_2_euk"/>
</dbReference>
<dbReference type="SUPFAM" id="SSF54427">
    <property type="entry name" value="NTF2-like"/>
    <property type="match status" value="1"/>
</dbReference>
<feature type="domain" description="NTF2" evidence="4">
    <location>
        <begin position="7"/>
        <end position="119"/>
    </location>
</feature>
<dbReference type="PANTHER" id="PTHR12612">
    <property type="entry name" value="NUCLEAR TRANSPORT FACTOR 2"/>
    <property type="match status" value="1"/>
</dbReference>
<sequence>MADPIAIANQFTDFYYATFDAGREGLKPLYRPESMMTWEGQQFLGVDAIMEKLAALNLGNVRHHVSARDVQPSSKVDSAIVVLVTGFLQTDDNPIAFCQTFQLMPDGGSFWVFNDIFRLILG</sequence>
<evidence type="ECO:0000313" key="6">
    <source>
        <dbReference type="Proteomes" id="UP000054007"/>
    </source>
</evidence>
<dbReference type="FunFam" id="3.10.450.50:FF:000005">
    <property type="entry name" value="Nuclear transport factor 2"/>
    <property type="match status" value="1"/>
</dbReference>
<dbReference type="InterPro" id="IPR045875">
    <property type="entry name" value="NTF2"/>
</dbReference>
<name>A0A0D7AXW4_9AGAR</name>
<evidence type="ECO:0000256" key="2">
    <source>
        <dbReference type="ARBA" id="ARBA00026247"/>
    </source>
</evidence>
<keyword evidence="3" id="KW-0539">Nucleus</keyword>
<dbReference type="EMBL" id="KN880755">
    <property type="protein sequence ID" value="KIY62714.1"/>
    <property type="molecule type" value="Genomic_DNA"/>
</dbReference>
<comment type="subcellular location">
    <subcellularLocation>
        <location evidence="3">Cytoplasm</location>
    </subcellularLocation>
    <subcellularLocation>
        <location evidence="3">Nucleus</location>
    </subcellularLocation>
</comment>
<dbReference type="PROSITE" id="PS50177">
    <property type="entry name" value="NTF2_DOMAIN"/>
    <property type="match status" value="1"/>
</dbReference>
<dbReference type="OrthoDB" id="6507044at2759"/>
<dbReference type="GO" id="GO:0051028">
    <property type="term" value="P:mRNA transport"/>
    <property type="evidence" value="ECO:0007669"/>
    <property type="project" value="UniProtKB-UniRule"/>
</dbReference>
<keyword evidence="3" id="KW-0813">Transport</keyword>
<gene>
    <name evidence="5" type="ORF">CYLTODRAFT_458760</name>
</gene>
<dbReference type="STRING" id="1314674.A0A0D7AXW4"/>
<keyword evidence="6" id="KW-1185">Reference proteome</keyword>
<dbReference type="CDD" id="cd00780">
    <property type="entry name" value="NTF2"/>
    <property type="match status" value="1"/>
</dbReference>
<dbReference type="Gene3D" id="3.10.450.50">
    <property type="match status" value="1"/>
</dbReference>
<evidence type="ECO:0000313" key="5">
    <source>
        <dbReference type="EMBL" id="KIY62714.1"/>
    </source>
</evidence>
<dbReference type="InterPro" id="IPR032710">
    <property type="entry name" value="NTF2-like_dom_sf"/>
</dbReference>
<dbReference type="Proteomes" id="UP000054007">
    <property type="component" value="Unassembled WGS sequence"/>
</dbReference>
<dbReference type="GO" id="GO:0005635">
    <property type="term" value="C:nuclear envelope"/>
    <property type="evidence" value="ECO:0007669"/>
    <property type="project" value="UniProtKB-ARBA"/>
</dbReference>